<dbReference type="GO" id="GO:0003677">
    <property type="term" value="F:DNA binding"/>
    <property type="evidence" value="ECO:0007669"/>
    <property type="project" value="UniProtKB-KW"/>
</dbReference>
<accession>A0A6N2T231</accession>
<dbReference type="InterPro" id="IPR002104">
    <property type="entry name" value="Integrase_catalytic"/>
</dbReference>
<dbReference type="Gene3D" id="1.10.443.10">
    <property type="entry name" value="Intergrase catalytic core"/>
    <property type="match status" value="1"/>
</dbReference>
<dbReference type="GO" id="GO:0006310">
    <property type="term" value="P:DNA recombination"/>
    <property type="evidence" value="ECO:0007669"/>
    <property type="project" value="UniProtKB-KW"/>
</dbReference>
<comment type="similarity">
    <text evidence="1">Belongs to the 'phage' integrase family.</text>
</comment>
<dbReference type="RefSeq" id="WP_156847496.1">
    <property type="nucleotide sequence ID" value="NZ_CACRSK010000005.1"/>
</dbReference>
<evidence type="ECO:0000256" key="1">
    <source>
        <dbReference type="ARBA" id="ARBA00008857"/>
    </source>
</evidence>
<dbReference type="CDD" id="cd01189">
    <property type="entry name" value="INT_ICEBs1_C_like"/>
    <property type="match status" value="1"/>
</dbReference>
<dbReference type="PROSITE" id="PS51898">
    <property type="entry name" value="TYR_RECOMBINASE"/>
    <property type="match status" value="1"/>
</dbReference>
<dbReference type="InterPro" id="IPR010998">
    <property type="entry name" value="Integrase_recombinase_N"/>
</dbReference>
<feature type="domain" description="Tyr recombinase" evidence="4">
    <location>
        <begin position="172"/>
        <end position="346"/>
    </location>
</feature>
<sequence length="352" mass="41018">MQLINHNNTIYLEFLSNSKIIKKSLNLTYNKENLKYAQSTLLPIFQKLYLIKIKSPLKQISKSKPTKNNSKLLSQIYLKVMQNLSLCSKQTTIKSASYAYKRIFDFISDKAIASYSPDELQTAIFKMQKASLSPKTIHLIISYLNLAFKKAQALHIITQNPLTLIKKPKLYKKQKILPAINEIKTLLSNATSELKRFLYIAFYTGARSGEILALNKEDLNLKNSYISINKNKTRYELTSPKNGNQRVVLIPKKLKDFLKTDLLNLKSDTLFTKDYFQIYYEFKKLLKKLKFRSFGLHITRHYYTTILLKNNISPIFIAKNLGHSNLTQIHQTYSHYFFDKKEILALEKVMNF</sequence>
<dbReference type="PANTHER" id="PTHR30349:SF64">
    <property type="entry name" value="PROPHAGE INTEGRASE INTD-RELATED"/>
    <property type="match status" value="1"/>
</dbReference>
<dbReference type="EMBL" id="CACRSK010000005">
    <property type="protein sequence ID" value="VYS99863.1"/>
    <property type="molecule type" value="Genomic_DNA"/>
</dbReference>
<reference evidence="5" key="1">
    <citation type="submission" date="2019-11" db="EMBL/GenBank/DDBJ databases">
        <authorList>
            <person name="Feng L."/>
        </authorList>
    </citation>
    <scope>NUCLEOTIDE SEQUENCE</scope>
    <source>
        <strain evidence="5">CUreolyticusLFYP111</strain>
    </source>
</reference>
<gene>
    <name evidence="5" type="primary">xerC_2</name>
    <name evidence="5" type="ORF">CULFYP111_01172</name>
</gene>
<dbReference type="SUPFAM" id="SSF56349">
    <property type="entry name" value="DNA breaking-rejoining enzymes"/>
    <property type="match status" value="1"/>
</dbReference>
<evidence type="ECO:0000313" key="5">
    <source>
        <dbReference type="EMBL" id="VYS99863.1"/>
    </source>
</evidence>
<dbReference type="PANTHER" id="PTHR30349">
    <property type="entry name" value="PHAGE INTEGRASE-RELATED"/>
    <property type="match status" value="1"/>
</dbReference>
<keyword evidence="3" id="KW-0233">DNA recombination</keyword>
<dbReference type="InterPro" id="IPR013762">
    <property type="entry name" value="Integrase-like_cat_sf"/>
</dbReference>
<organism evidence="5">
    <name type="scientific">Campylobacter ureolyticus</name>
    <dbReference type="NCBI Taxonomy" id="827"/>
    <lineage>
        <taxon>Bacteria</taxon>
        <taxon>Pseudomonadati</taxon>
        <taxon>Campylobacterota</taxon>
        <taxon>Epsilonproteobacteria</taxon>
        <taxon>Campylobacterales</taxon>
        <taxon>Campylobacteraceae</taxon>
        <taxon>Campylobacter</taxon>
    </lineage>
</organism>
<dbReference type="InterPro" id="IPR011010">
    <property type="entry name" value="DNA_brk_join_enz"/>
</dbReference>
<proteinExistence type="inferred from homology"/>
<dbReference type="AlphaFoldDB" id="A0A6N2T231"/>
<dbReference type="InterPro" id="IPR050090">
    <property type="entry name" value="Tyrosine_recombinase_XerCD"/>
</dbReference>
<name>A0A6N2T231_9BACT</name>
<dbReference type="Pfam" id="PF00589">
    <property type="entry name" value="Phage_integrase"/>
    <property type="match status" value="1"/>
</dbReference>
<keyword evidence="2" id="KW-0238">DNA-binding</keyword>
<dbReference type="Gene3D" id="1.10.150.130">
    <property type="match status" value="1"/>
</dbReference>
<protein>
    <submittedName>
        <fullName evidence="5">Tyrosine recombinase XerC</fullName>
    </submittedName>
</protein>
<dbReference type="GO" id="GO:0015074">
    <property type="term" value="P:DNA integration"/>
    <property type="evidence" value="ECO:0007669"/>
    <property type="project" value="InterPro"/>
</dbReference>
<evidence type="ECO:0000256" key="3">
    <source>
        <dbReference type="ARBA" id="ARBA00023172"/>
    </source>
</evidence>
<evidence type="ECO:0000259" key="4">
    <source>
        <dbReference type="PROSITE" id="PS51898"/>
    </source>
</evidence>
<evidence type="ECO:0000256" key="2">
    <source>
        <dbReference type="ARBA" id="ARBA00023125"/>
    </source>
</evidence>